<comment type="caution">
    <text evidence="3">The sequence shown here is derived from an EMBL/GenBank/DDBJ whole genome shotgun (WGS) entry which is preliminary data.</text>
</comment>
<keyword evidence="1" id="KW-0547">Nucleotide-binding</keyword>
<evidence type="ECO:0008006" key="4">
    <source>
        <dbReference type="Google" id="ProtNLM"/>
    </source>
</evidence>
<dbReference type="GO" id="GO:0003924">
    <property type="term" value="F:GTPase activity"/>
    <property type="evidence" value="ECO:0007669"/>
    <property type="project" value="TreeGrafter"/>
</dbReference>
<dbReference type="EMBL" id="LAZR01017489">
    <property type="protein sequence ID" value="KKM00206.1"/>
    <property type="molecule type" value="Genomic_DNA"/>
</dbReference>
<dbReference type="GO" id="GO:0010507">
    <property type="term" value="P:negative regulation of autophagy"/>
    <property type="evidence" value="ECO:0007669"/>
    <property type="project" value="TreeGrafter"/>
</dbReference>
<evidence type="ECO:0000313" key="3">
    <source>
        <dbReference type="EMBL" id="KKM00206.1"/>
    </source>
</evidence>
<dbReference type="PANTHER" id="PTHR11259:SF2">
    <property type="entry name" value="GH16429P"/>
    <property type="match status" value="1"/>
</dbReference>
<dbReference type="PANTHER" id="PTHR11259">
    <property type="entry name" value="RAS-RELATED GTP BINDING RAG/GTR YEAST"/>
    <property type="match status" value="1"/>
</dbReference>
<dbReference type="AlphaFoldDB" id="A0A0F9J2L0"/>
<evidence type="ECO:0000256" key="1">
    <source>
        <dbReference type="ARBA" id="ARBA00022741"/>
    </source>
</evidence>
<dbReference type="Gene3D" id="3.40.50.300">
    <property type="entry name" value="P-loop containing nucleotide triphosphate hydrolases"/>
    <property type="match status" value="1"/>
</dbReference>
<dbReference type="GO" id="GO:0009267">
    <property type="term" value="P:cellular response to starvation"/>
    <property type="evidence" value="ECO:0007669"/>
    <property type="project" value="TreeGrafter"/>
</dbReference>
<protein>
    <recommendedName>
        <fullName evidence="4">G domain-containing protein</fullName>
    </recommendedName>
</protein>
<dbReference type="InterPro" id="IPR006762">
    <property type="entry name" value="Gtr1_RagA"/>
</dbReference>
<dbReference type="GO" id="GO:1990131">
    <property type="term" value="C:Gtr1-Gtr2 GTPase complex"/>
    <property type="evidence" value="ECO:0007669"/>
    <property type="project" value="TreeGrafter"/>
</dbReference>
<dbReference type="GO" id="GO:0005525">
    <property type="term" value="F:GTP binding"/>
    <property type="evidence" value="ECO:0007669"/>
    <property type="project" value="UniProtKB-KW"/>
</dbReference>
<dbReference type="Pfam" id="PF04670">
    <property type="entry name" value="Gtr1_RagA"/>
    <property type="match status" value="1"/>
</dbReference>
<proteinExistence type="predicted"/>
<dbReference type="SUPFAM" id="SSF52540">
    <property type="entry name" value="P-loop containing nucleoside triphosphate hydrolases"/>
    <property type="match status" value="1"/>
</dbReference>
<sequence>MGKTTIKKVVFEGANPNELALFPLEATIGSKYSIHEFMDSKIVVIDTPGQSLPELLKDEEKQIHSFENAGAIIYIFDYPSWIEDSESIIDDIKSIYEINMKHKFEAKIILFLHKIDLLLSDKKIGLKLEVIRKQINELLNLPEEL</sequence>
<evidence type="ECO:0000256" key="2">
    <source>
        <dbReference type="ARBA" id="ARBA00023134"/>
    </source>
</evidence>
<dbReference type="InterPro" id="IPR027417">
    <property type="entry name" value="P-loop_NTPase"/>
</dbReference>
<dbReference type="GO" id="GO:0005764">
    <property type="term" value="C:lysosome"/>
    <property type="evidence" value="ECO:0007669"/>
    <property type="project" value="TreeGrafter"/>
</dbReference>
<dbReference type="GO" id="GO:1904263">
    <property type="term" value="P:positive regulation of TORC1 signaling"/>
    <property type="evidence" value="ECO:0007669"/>
    <property type="project" value="TreeGrafter"/>
</dbReference>
<organism evidence="3">
    <name type="scientific">marine sediment metagenome</name>
    <dbReference type="NCBI Taxonomy" id="412755"/>
    <lineage>
        <taxon>unclassified sequences</taxon>
        <taxon>metagenomes</taxon>
        <taxon>ecological metagenomes</taxon>
    </lineage>
</organism>
<feature type="non-terminal residue" evidence="3">
    <location>
        <position position="145"/>
    </location>
</feature>
<keyword evidence="2" id="KW-0342">GTP-binding</keyword>
<accession>A0A0F9J2L0</accession>
<gene>
    <name evidence="3" type="ORF">LCGC14_1806730</name>
</gene>
<reference evidence="3" key="1">
    <citation type="journal article" date="2015" name="Nature">
        <title>Complex archaea that bridge the gap between prokaryotes and eukaryotes.</title>
        <authorList>
            <person name="Spang A."/>
            <person name="Saw J.H."/>
            <person name="Jorgensen S.L."/>
            <person name="Zaremba-Niedzwiedzka K."/>
            <person name="Martijn J."/>
            <person name="Lind A.E."/>
            <person name="van Eijk R."/>
            <person name="Schleper C."/>
            <person name="Guy L."/>
            <person name="Ettema T.J."/>
        </authorList>
    </citation>
    <scope>NUCLEOTIDE SEQUENCE</scope>
</reference>
<name>A0A0F9J2L0_9ZZZZ</name>
<dbReference type="GO" id="GO:0005634">
    <property type="term" value="C:nucleus"/>
    <property type="evidence" value="ECO:0007669"/>
    <property type="project" value="TreeGrafter"/>
</dbReference>